<dbReference type="PANTHER" id="PTHR47443:SF3">
    <property type="entry name" value="GCN5-RELATED N-ACETYLTRANSFERASE 4, CHLOROPLASTIC"/>
    <property type="match status" value="1"/>
</dbReference>
<dbReference type="Pfam" id="PF00583">
    <property type="entry name" value="Acetyltransf_1"/>
    <property type="match status" value="1"/>
</dbReference>
<reference evidence="2 3" key="1">
    <citation type="journal article" date="2024" name="Nat. Commun.">
        <title>Phylogenomics reveals the evolutionary origins of lichenization in chlorophyte algae.</title>
        <authorList>
            <person name="Puginier C."/>
            <person name="Libourel C."/>
            <person name="Otte J."/>
            <person name="Skaloud P."/>
            <person name="Haon M."/>
            <person name="Grisel S."/>
            <person name="Petersen M."/>
            <person name="Berrin J.G."/>
            <person name="Delaux P.M."/>
            <person name="Dal Grande F."/>
            <person name="Keller J."/>
        </authorList>
    </citation>
    <scope>NUCLEOTIDE SEQUENCE [LARGE SCALE GENOMIC DNA]</scope>
    <source>
        <strain evidence="2 3">SAG 2043</strain>
    </source>
</reference>
<dbReference type="Gene3D" id="3.40.630.30">
    <property type="match status" value="1"/>
</dbReference>
<dbReference type="GO" id="GO:0008080">
    <property type="term" value="F:N-acetyltransferase activity"/>
    <property type="evidence" value="ECO:0007669"/>
    <property type="project" value="TreeGrafter"/>
</dbReference>
<protein>
    <recommendedName>
        <fullName evidence="1">N-acetyltransferase domain-containing protein</fullName>
    </recommendedName>
</protein>
<gene>
    <name evidence="2" type="ORF">WJX72_009686</name>
</gene>
<proteinExistence type="predicted"/>
<dbReference type="GO" id="GO:0009507">
    <property type="term" value="C:chloroplast"/>
    <property type="evidence" value="ECO:0007669"/>
    <property type="project" value="TreeGrafter"/>
</dbReference>
<dbReference type="EMBL" id="JALJOR010000014">
    <property type="protein sequence ID" value="KAK9806312.1"/>
    <property type="molecule type" value="Genomic_DNA"/>
</dbReference>
<feature type="domain" description="N-acetyltransferase" evidence="1">
    <location>
        <begin position="86"/>
        <end position="241"/>
    </location>
</feature>
<evidence type="ECO:0000259" key="1">
    <source>
        <dbReference type="PROSITE" id="PS51186"/>
    </source>
</evidence>
<dbReference type="PANTHER" id="PTHR47443">
    <property type="entry name" value="ACYL-COA N-ACYLTRANSFERASES (NAT) SUPERFAMILY PROTEIN"/>
    <property type="match status" value="1"/>
</dbReference>
<dbReference type="CDD" id="cd04301">
    <property type="entry name" value="NAT_SF"/>
    <property type="match status" value="1"/>
</dbReference>
<evidence type="ECO:0000313" key="3">
    <source>
        <dbReference type="Proteomes" id="UP001489004"/>
    </source>
</evidence>
<dbReference type="Proteomes" id="UP001489004">
    <property type="component" value="Unassembled WGS sequence"/>
</dbReference>
<dbReference type="AlphaFoldDB" id="A0AAW1PBP4"/>
<comment type="caution">
    <text evidence="2">The sequence shown here is derived from an EMBL/GenBank/DDBJ whole genome shotgun (WGS) entry which is preliminary data.</text>
</comment>
<evidence type="ECO:0000313" key="2">
    <source>
        <dbReference type="EMBL" id="KAK9806312.1"/>
    </source>
</evidence>
<name>A0AAW1PBP4_9CHLO</name>
<dbReference type="InterPro" id="IPR000182">
    <property type="entry name" value="GNAT_dom"/>
</dbReference>
<keyword evidence="3" id="KW-1185">Reference proteome</keyword>
<dbReference type="PROSITE" id="PS51186">
    <property type="entry name" value="GNAT"/>
    <property type="match status" value="1"/>
</dbReference>
<dbReference type="SUPFAM" id="SSF55729">
    <property type="entry name" value="Acyl-CoA N-acyltransferases (Nat)"/>
    <property type="match status" value="1"/>
</dbReference>
<accession>A0AAW1PBP4</accession>
<organism evidence="2 3">
    <name type="scientific">[Myrmecia] bisecta</name>
    <dbReference type="NCBI Taxonomy" id="41462"/>
    <lineage>
        <taxon>Eukaryota</taxon>
        <taxon>Viridiplantae</taxon>
        <taxon>Chlorophyta</taxon>
        <taxon>core chlorophytes</taxon>
        <taxon>Trebouxiophyceae</taxon>
        <taxon>Trebouxiales</taxon>
        <taxon>Trebouxiaceae</taxon>
        <taxon>Myrmecia</taxon>
    </lineage>
</organism>
<dbReference type="InterPro" id="IPR016181">
    <property type="entry name" value="Acyl_CoA_acyltransferase"/>
</dbReference>
<sequence length="248" mass="27163">MASLSTELPAALPSLAPSQCWGVRPATRSDYWAIADVHCGVFYPEAHIMGCLLRMDRVFALQMGEHFEKLDNEERFCCLMADAEPAAIDPLAPLSRGLGLTPWVKRVLPAALQDGFGSDAVSGGAVGSVVIDTLAEHIPPRRVVLPGQVGFTRRRGLAYLSNLAVVATARRSGVARRLLREAERVAFTDWGCRALALHVDPDNTPACALYKNAGYRVAAAEPRWVPWLQGRPNVRLVLMMKVAPRRKR</sequence>